<dbReference type="Pfam" id="PF03567">
    <property type="entry name" value="Sulfotransfer_2"/>
    <property type="match status" value="1"/>
</dbReference>
<reference evidence="1 2" key="1">
    <citation type="journal article" date="2012" name="Genome Biol.">
        <title>Genome and low-iron response of an oceanic diatom adapted to chronic iron limitation.</title>
        <authorList>
            <person name="Lommer M."/>
            <person name="Specht M."/>
            <person name="Roy A.S."/>
            <person name="Kraemer L."/>
            <person name="Andreson R."/>
            <person name="Gutowska M.A."/>
            <person name="Wolf J."/>
            <person name="Bergner S.V."/>
            <person name="Schilhabel M.B."/>
            <person name="Klostermeier U.C."/>
            <person name="Beiko R.G."/>
            <person name="Rosenstiel P."/>
            <person name="Hippler M."/>
            <person name="Laroche J."/>
        </authorList>
    </citation>
    <scope>NUCLEOTIDE SEQUENCE [LARGE SCALE GENOMIC DNA]</scope>
    <source>
        <strain evidence="1 2">CCMP1005</strain>
    </source>
</reference>
<dbReference type="OrthoDB" id="416042at2759"/>
<dbReference type="SUPFAM" id="SSF52540">
    <property type="entry name" value="P-loop containing nucleoside triphosphate hydrolases"/>
    <property type="match status" value="1"/>
</dbReference>
<organism evidence="1 2">
    <name type="scientific">Thalassiosira oceanica</name>
    <name type="common">Marine diatom</name>
    <dbReference type="NCBI Taxonomy" id="159749"/>
    <lineage>
        <taxon>Eukaryota</taxon>
        <taxon>Sar</taxon>
        <taxon>Stramenopiles</taxon>
        <taxon>Ochrophyta</taxon>
        <taxon>Bacillariophyta</taxon>
        <taxon>Coscinodiscophyceae</taxon>
        <taxon>Thalassiosirophycidae</taxon>
        <taxon>Thalassiosirales</taxon>
        <taxon>Thalassiosiraceae</taxon>
        <taxon>Thalassiosira</taxon>
    </lineage>
</organism>
<dbReference type="InterPro" id="IPR005331">
    <property type="entry name" value="Sulfotransferase"/>
</dbReference>
<dbReference type="eggNOG" id="ENOG502QZ54">
    <property type="taxonomic scope" value="Eukaryota"/>
</dbReference>
<dbReference type="GO" id="GO:0008146">
    <property type="term" value="F:sulfotransferase activity"/>
    <property type="evidence" value="ECO:0007669"/>
    <property type="project" value="InterPro"/>
</dbReference>
<evidence type="ECO:0000313" key="2">
    <source>
        <dbReference type="Proteomes" id="UP000266841"/>
    </source>
</evidence>
<proteinExistence type="predicted"/>
<dbReference type="InterPro" id="IPR027417">
    <property type="entry name" value="P-loop_NTPase"/>
</dbReference>
<protein>
    <recommendedName>
        <fullName evidence="3">Sulfotransferase domain-containing protein</fullName>
    </recommendedName>
</protein>
<name>K0RHH3_THAOC</name>
<evidence type="ECO:0008006" key="3">
    <source>
        <dbReference type="Google" id="ProtNLM"/>
    </source>
</evidence>
<dbReference type="GO" id="GO:0016020">
    <property type="term" value="C:membrane"/>
    <property type="evidence" value="ECO:0007669"/>
    <property type="project" value="InterPro"/>
</dbReference>
<sequence length="498" mass="58169">MGPFTSNDPEVVASPSKARRRRIRSTGQLLVWAVKRRKHLATLIILGVFVYRSVVSTSKSLRVFLTGVTEDDWSSGDSHQFSQNKEGVYPLEFVHIPSTGGLHIERVASEKGIAWGACKFEADSRDLPYSQCRDEFISRRRLRYQSPKSWECGISGTVYPWHCPPDKLKSGNKYKGVETFTIVRNPYDRMIAEYYDFFDRLRDRKLERGDAGGIERDLNSPKELHKWVRDAIRTSRHEGTCYQGHCIEFYKYVYSKEGEQLVDHVLKYENLQTDFDDLMAQYGIPLSLAGVEVYPNTTNRTLTSDDLLHETVTMINKWAKSDFKFFEYKPIRFLTSERNASLIHYPQNDNGMHPLEFVHIPKIPKKKYESKGTGEVFWIRETDDLNNPKLMNQWIRDAIWKAKYRGSCYQGHCVPFHEFIYSDKGEKLVTHVLKMETLNEDFERLMNQYKLGMKLQHKNVRVSNTTLSVEELSDDVVELINDWSKKDFELFGYELIKR</sequence>
<dbReference type="AlphaFoldDB" id="K0RHH3"/>
<evidence type="ECO:0000313" key="1">
    <source>
        <dbReference type="EMBL" id="EJK46082.1"/>
    </source>
</evidence>
<dbReference type="EMBL" id="AGNL01048009">
    <property type="protein sequence ID" value="EJK46082.1"/>
    <property type="molecule type" value="Genomic_DNA"/>
</dbReference>
<comment type="caution">
    <text evidence="1">The sequence shown here is derived from an EMBL/GenBank/DDBJ whole genome shotgun (WGS) entry which is preliminary data.</text>
</comment>
<keyword evidence="2" id="KW-1185">Reference proteome</keyword>
<accession>K0RHH3</accession>
<dbReference type="Proteomes" id="UP000266841">
    <property type="component" value="Unassembled WGS sequence"/>
</dbReference>
<gene>
    <name evidence="1" type="ORF">THAOC_35273</name>
</gene>